<dbReference type="Pfam" id="PF00031">
    <property type="entry name" value="Cystatin"/>
    <property type="match status" value="1"/>
</dbReference>
<dbReference type="FunFam" id="3.10.450.10:FF:000010">
    <property type="entry name" value="Alpha-2-HS-glycoprotein"/>
    <property type="match status" value="1"/>
</dbReference>
<keyword evidence="8" id="KW-0325">Glycoprotein</keyword>
<evidence type="ECO:0000259" key="12">
    <source>
        <dbReference type="PROSITE" id="PS51529"/>
    </source>
</evidence>
<evidence type="ECO:0000256" key="11">
    <source>
        <dbReference type="SAM" id="SignalP"/>
    </source>
</evidence>
<evidence type="ECO:0000313" key="14">
    <source>
        <dbReference type="RefSeq" id="XP_012890236.1"/>
    </source>
</evidence>
<sequence length="347" mass="37273">MKSFILFLCLAQLWGCYAAPSFIALAYSEPPCDDPEIEQVAAFAVDYLNKNLLQGYKNALNQIDKVKVWPRRPFGEVYEIEIDTLETTCHVLDPTPLANCPAVEGDCDFHVLKQDGQFSVMSAKCHSTPDSAEDVRKVCPNCPLLAQRNDTRVVHAAEAALAAFNAKTNGSYFKLVEISRAQLVPLPVSTFVEFAVAATDCVAKEVTDPASCKLLAEKQYGFCKASLHERLGGEEVSVTCTVFQKQSQPDGANTANLPSADQSPPAPTPAGPPVASLVVGPMVMEVPQGPAVGGTHHDLRHTFSGVVSVESASGEAFNSEKAPQVTQLGAAGPVVRHCPGRVRYFKI</sequence>
<evidence type="ECO:0000256" key="1">
    <source>
        <dbReference type="ARBA" id="ARBA00004613"/>
    </source>
</evidence>
<reference evidence="14" key="1">
    <citation type="submission" date="2025-08" db="UniProtKB">
        <authorList>
            <consortium name="RefSeq"/>
        </authorList>
    </citation>
    <scope>IDENTIFICATION</scope>
    <source>
        <tissue evidence="14">Kidney</tissue>
    </source>
</reference>
<dbReference type="GO" id="GO:0072562">
    <property type="term" value="C:blood microparticle"/>
    <property type="evidence" value="ECO:0007669"/>
    <property type="project" value="TreeGrafter"/>
</dbReference>
<dbReference type="SMART" id="SM00043">
    <property type="entry name" value="CY"/>
    <property type="match status" value="2"/>
</dbReference>
<feature type="domain" description="Cystatin fetuin-A-type" evidence="12">
    <location>
        <begin position="27"/>
        <end position="126"/>
    </location>
</feature>
<dbReference type="GeneID" id="105999699"/>
<feature type="chain" id="PRO_5010226340" description="Alpha-2-HS-glycoprotein" evidence="11">
    <location>
        <begin position="19"/>
        <end position="347"/>
    </location>
</feature>
<name>A0A1S3GN42_DIPOR</name>
<dbReference type="RefSeq" id="XP_012890236.1">
    <property type="nucleotide sequence ID" value="XM_013034782.1"/>
</dbReference>
<protein>
    <recommendedName>
        <fullName evidence="2">Alpha-2-HS-glycoprotein</fullName>
    </recommendedName>
    <alternativeName>
        <fullName evidence="9">Fetuin-A</fullName>
    </alternativeName>
</protein>
<evidence type="ECO:0000256" key="2">
    <source>
        <dbReference type="ARBA" id="ARBA00019375"/>
    </source>
</evidence>
<keyword evidence="7" id="KW-1015">Disulfide bond</keyword>
<gene>
    <name evidence="14" type="primary">Ahsg</name>
</gene>
<dbReference type="Proteomes" id="UP000081671">
    <property type="component" value="Unplaced"/>
</dbReference>
<evidence type="ECO:0000256" key="10">
    <source>
        <dbReference type="SAM" id="MobiDB-lite"/>
    </source>
</evidence>
<dbReference type="Gene3D" id="3.10.450.10">
    <property type="match status" value="2"/>
</dbReference>
<dbReference type="AlphaFoldDB" id="A0A1S3GN42"/>
<evidence type="ECO:0000256" key="4">
    <source>
        <dbReference type="ARBA" id="ARBA00022553"/>
    </source>
</evidence>
<dbReference type="InterPro" id="IPR025760">
    <property type="entry name" value="Cystatin_Fetuin_A"/>
</dbReference>
<dbReference type="CDD" id="cd00042">
    <property type="entry name" value="CY"/>
    <property type="match status" value="2"/>
</dbReference>
<keyword evidence="13" id="KW-1185">Reference proteome</keyword>
<dbReference type="PANTHER" id="PTHR13814">
    <property type="entry name" value="FETUIN"/>
    <property type="match status" value="1"/>
</dbReference>
<dbReference type="CTD" id="197"/>
<evidence type="ECO:0000313" key="13">
    <source>
        <dbReference type="Proteomes" id="UP000081671"/>
    </source>
</evidence>
<dbReference type="PROSITE" id="PS01255">
    <property type="entry name" value="FETUIN_2"/>
    <property type="match status" value="1"/>
</dbReference>
<keyword evidence="4" id="KW-0597">Phosphoprotein</keyword>
<feature type="signal peptide" evidence="11">
    <location>
        <begin position="1"/>
        <end position="18"/>
    </location>
</feature>
<feature type="region of interest" description="Disordered" evidence="10">
    <location>
        <begin position="248"/>
        <end position="274"/>
    </location>
</feature>
<dbReference type="PROSITE" id="PS51529">
    <property type="entry name" value="CYSTATIN_FETUIN_A"/>
    <property type="match status" value="2"/>
</dbReference>
<dbReference type="GO" id="GO:0030502">
    <property type="term" value="P:negative regulation of bone mineralization"/>
    <property type="evidence" value="ECO:0007669"/>
    <property type="project" value="UniProtKB-ARBA"/>
</dbReference>
<dbReference type="STRING" id="10020.ENSDORP00000003069"/>
<dbReference type="FunFam" id="3.10.450.10:FF:000009">
    <property type="entry name" value="Alpha-2-HS-glycoprotein 2"/>
    <property type="match status" value="1"/>
</dbReference>
<dbReference type="OrthoDB" id="8780871at2759"/>
<comment type="subcellular location">
    <subcellularLocation>
        <location evidence="1">Secreted</location>
    </subcellularLocation>
</comment>
<organism evidence="13 14">
    <name type="scientific">Dipodomys ordii</name>
    <name type="common">Ord's kangaroo rat</name>
    <dbReference type="NCBI Taxonomy" id="10020"/>
    <lineage>
        <taxon>Eukaryota</taxon>
        <taxon>Metazoa</taxon>
        <taxon>Chordata</taxon>
        <taxon>Craniata</taxon>
        <taxon>Vertebrata</taxon>
        <taxon>Euteleostomi</taxon>
        <taxon>Mammalia</taxon>
        <taxon>Eutheria</taxon>
        <taxon>Euarchontoglires</taxon>
        <taxon>Glires</taxon>
        <taxon>Rodentia</taxon>
        <taxon>Castorimorpha</taxon>
        <taxon>Heteromyidae</taxon>
        <taxon>Dipodomyinae</taxon>
        <taxon>Dipodomys</taxon>
    </lineage>
</organism>
<dbReference type="PANTHER" id="PTHR13814:SF6">
    <property type="entry name" value="ALPHA-2-HS-GLYCOPROTEIN"/>
    <property type="match status" value="1"/>
</dbReference>
<dbReference type="GO" id="GO:0031012">
    <property type="term" value="C:extracellular matrix"/>
    <property type="evidence" value="ECO:0007669"/>
    <property type="project" value="TreeGrafter"/>
</dbReference>
<accession>A0A1S3GN42</accession>
<keyword evidence="5 11" id="KW-0732">Signal</keyword>
<keyword evidence="3" id="KW-0964">Secreted</keyword>
<dbReference type="InterPro" id="IPR000010">
    <property type="entry name" value="Cystatin_dom"/>
</dbReference>
<dbReference type="SUPFAM" id="SSF54403">
    <property type="entry name" value="Cystatin/monellin"/>
    <property type="match status" value="2"/>
</dbReference>
<dbReference type="InterPro" id="IPR050735">
    <property type="entry name" value="Kininogen_Fetuin_HRG"/>
</dbReference>
<proteinExistence type="predicted"/>
<evidence type="ECO:0000256" key="5">
    <source>
        <dbReference type="ARBA" id="ARBA00022729"/>
    </source>
</evidence>
<feature type="compositionally biased region" description="Polar residues" evidence="10">
    <location>
        <begin position="248"/>
        <end position="262"/>
    </location>
</feature>
<evidence type="ECO:0000256" key="3">
    <source>
        <dbReference type="ARBA" id="ARBA00022525"/>
    </source>
</evidence>
<dbReference type="InterPro" id="IPR046350">
    <property type="entry name" value="Cystatin_sf"/>
</dbReference>
<dbReference type="InterPro" id="IPR001363">
    <property type="entry name" value="Prot_inh_fetuin_CS"/>
</dbReference>
<evidence type="ECO:0000256" key="7">
    <source>
        <dbReference type="ARBA" id="ARBA00023157"/>
    </source>
</evidence>
<dbReference type="GO" id="GO:0004869">
    <property type="term" value="F:cysteine-type endopeptidase inhibitor activity"/>
    <property type="evidence" value="ECO:0007669"/>
    <property type="project" value="InterPro"/>
</dbReference>
<evidence type="ECO:0000256" key="8">
    <source>
        <dbReference type="ARBA" id="ARBA00023180"/>
    </source>
</evidence>
<evidence type="ECO:0000256" key="6">
    <source>
        <dbReference type="ARBA" id="ARBA00022737"/>
    </source>
</evidence>
<evidence type="ECO:0000256" key="9">
    <source>
        <dbReference type="ARBA" id="ARBA00032001"/>
    </source>
</evidence>
<feature type="domain" description="Cystatin fetuin-A-type" evidence="12">
    <location>
        <begin position="137"/>
        <end position="247"/>
    </location>
</feature>
<keyword evidence="6" id="KW-0677">Repeat</keyword>